<organism evidence="4 5">
    <name type="scientific">Enterococcus asini</name>
    <dbReference type="NCBI Taxonomy" id="57732"/>
    <lineage>
        <taxon>Bacteria</taxon>
        <taxon>Bacillati</taxon>
        <taxon>Bacillota</taxon>
        <taxon>Bacilli</taxon>
        <taxon>Lactobacillales</taxon>
        <taxon>Enterococcaceae</taxon>
        <taxon>Enterococcus</taxon>
    </lineage>
</organism>
<evidence type="ECO:0000313" key="4">
    <source>
        <dbReference type="EMBL" id="MDT2810130.1"/>
    </source>
</evidence>
<dbReference type="EMBL" id="JARQBJ010000003">
    <property type="protein sequence ID" value="MDT2810130.1"/>
    <property type="molecule type" value="Genomic_DNA"/>
</dbReference>
<keyword evidence="1" id="KW-0479">Metal-binding</keyword>
<dbReference type="InterPro" id="IPR051158">
    <property type="entry name" value="Metallophosphoesterase_sf"/>
</dbReference>
<dbReference type="PANTHER" id="PTHR31302">
    <property type="entry name" value="TRANSMEMBRANE PROTEIN WITH METALLOPHOSPHOESTERASE DOMAIN-RELATED"/>
    <property type="match status" value="1"/>
</dbReference>
<dbReference type="InterPro" id="IPR004843">
    <property type="entry name" value="Calcineurin-like_PHP"/>
</dbReference>
<sequence>MAFKILIAIGAILLMVGVYAFIIEPRRLSEKHYLIRKNKERVLDISEASEMFELESEVQIAHISDLHFSRWFKPRRLKKTLRSLREAKPDMIVFTGDLIDDYKKWPVRQTKSLILALKQMQAPLGKVAVLGNHDYKSDGAGFVKEVLESAGFTVLINQELFGSNEEISLSVAGVADPSTKNAQYYYEATLAQWQLLLLHQPDYISQVKNLSMYDLVLSGHSHGGQIRLPKYYPKTDGAKTFTDSLYLPKEETLLSVNTGIGTTHLPLRFGVPPEVIYYHLSSKTEAFPEYVNPFDFKTLIKEEKAKKAANKMTAKDTLLPVPTAKKAHSKANEDKIVDMSLFRRRYHQKTKKRTVS</sequence>
<dbReference type="GO" id="GO:0016020">
    <property type="term" value="C:membrane"/>
    <property type="evidence" value="ECO:0007669"/>
    <property type="project" value="GOC"/>
</dbReference>
<dbReference type="Pfam" id="PF00149">
    <property type="entry name" value="Metallophos"/>
    <property type="match status" value="1"/>
</dbReference>
<feature type="domain" description="Calcineurin-like phosphoesterase" evidence="3">
    <location>
        <begin position="59"/>
        <end position="223"/>
    </location>
</feature>
<protein>
    <submittedName>
        <fullName evidence="4">Metallophosphoesterase</fullName>
    </submittedName>
</protein>
<dbReference type="InterPro" id="IPR029052">
    <property type="entry name" value="Metallo-depent_PP-like"/>
</dbReference>
<dbReference type="AlphaFoldDB" id="A0AAW8U2H8"/>
<dbReference type="SUPFAM" id="SSF56300">
    <property type="entry name" value="Metallo-dependent phosphatases"/>
    <property type="match status" value="1"/>
</dbReference>
<keyword evidence="2" id="KW-0378">Hydrolase</keyword>
<evidence type="ECO:0000313" key="5">
    <source>
        <dbReference type="Proteomes" id="UP001256711"/>
    </source>
</evidence>
<dbReference type="CDD" id="cd07385">
    <property type="entry name" value="MPP_YkuE_C"/>
    <property type="match status" value="1"/>
</dbReference>
<comment type="caution">
    <text evidence="4">The sequence shown here is derived from an EMBL/GenBank/DDBJ whole genome shotgun (WGS) entry which is preliminary data.</text>
</comment>
<evidence type="ECO:0000256" key="2">
    <source>
        <dbReference type="ARBA" id="ARBA00022801"/>
    </source>
</evidence>
<accession>A0AAW8U2H8</accession>
<name>A0AAW8U2H8_9ENTE</name>
<proteinExistence type="predicted"/>
<dbReference type="Gene3D" id="3.60.21.10">
    <property type="match status" value="1"/>
</dbReference>
<evidence type="ECO:0000256" key="1">
    <source>
        <dbReference type="ARBA" id="ARBA00022723"/>
    </source>
</evidence>
<gene>
    <name evidence="4" type="ORF">P7H43_06520</name>
</gene>
<reference evidence="4" key="1">
    <citation type="submission" date="2023-03" db="EMBL/GenBank/DDBJ databases">
        <authorList>
            <person name="Shen W."/>
            <person name="Cai J."/>
        </authorList>
    </citation>
    <scope>NUCLEOTIDE SEQUENCE</scope>
    <source>
        <strain evidence="4">B226-2</strain>
    </source>
</reference>
<dbReference type="GO" id="GO:0046872">
    <property type="term" value="F:metal ion binding"/>
    <property type="evidence" value="ECO:0007669"/>
    <property type="project" value="UniProtKB-KW"/>
</dbReference>
<dbReference type="GO" id="GO:0008758">
    <property type="term" value="F:UDP-2,3-diacylglucosamine hydrolase activity"/>
    <property type="evidence" value="ECO:0007669"/>
    <property type="project" value="TreeGrafter"/>
</dbReference>
<dbReference type="PANTHER" id="PTHR31302:SF31">
    <property type="entry name" value="PHOSPHODIESTERASE YAEI"/>
    <property type="match status" value="1"/>
</dbReference>
<evidence type="ECO:0000259" key="3">
    <source>
        <dbReference type="Pfam" id="PF00149"/>
    </source>
</evidence>
<dbReference type="GO" id="GO:0009245">
    <property type="term" value="P:lipid A biosynthetic process"/>
    <property type="evidence" value="ECO:0007669"/>
    <property type="project" value="TreeGrafter"/>
</dbReference>
<dbReference type="RefSeq" id="WP_311835335.1">
    <property type="nucleotide sequence ID" value="NZ_JARQBJ010000003.1"/>
</dbReference>
<dbReference type="Proteomes" id="UP001256711">
    <property type="component" value="Unassembled WGS sequence"/>
</dbReference>